<proteinExistence type="predicted"/>
<evidence type="ECO:0008006" key="3">
    <source>
        <dbReference type="Google" id="ProtNLM"/>
    </source>
</evidence>
<dbReference type="SUPFAM" id="SSF53474">
    <property type="entry name" value="alpha/beta-Hydrolases"/>
    <property type="match status" value="1"/>
</dbReference>
<accession>A0A2B7Z0Z7</accession>
<evidence type="ECO:0000313" key="2">
    <source>
        <dbReference type="Proteomes" id="UP000224634"/>
    </source>
</evidence>
<comment type="caution">
    <text evidence="1">The sequence shown here is derived from an EMBL/GenBank/DDBJ whole genome shotgun (WGS) entry which is preliminary data.</text>
</comment>
<dbReference type="Gene3D" id="3.40.50.1820">
    <property type="entry name" value="alpha/beta hydrolase"/>
    <property type="match status" value="1"/>
</dbReference>
<dbReference type="EMBL" id="PDNA01000012">
    <property type="protein sequence ID" value="PGH26909.1"/>
    <property type="molecule type" value="Genomic_DNA"/>
</dbReference>
<sequence>MVAAEDPQSARSQALAFISQNQIHKRFKLPATADHGELSVTYADVGVTPGTDASDVDTPTLLYIPGQFSTRYVSIYFHHIAAKIGVRVLVIDRPGMGDSTPVPIEQRVSVWIETVRALTSHLSIKHIALASHSAGTIYLFNTLFHCREVLHPQRPYAAAVAPWIDPLHSRLPVMQLAQLLPKQAFSYWDKTSRFFVLNSAPMVVSSGAFLHKARKLLPGSNNEPPFADRNRRKIEEEYGLAADVHAEIEKCSLPKIFGEPVVGVNSETLICLKKCSPEAWGKCWDYSKFVNEFAERERQRSLERGEEQSQLGTSSESKGKLKIQAYFAESDLMIGKKGQTYFEECWDGKDKEFQELWDFDTATVKDTNHESILSAVDVLEGIFQEVKASFQQG</sequence>
<dbReference type="AlphaFoldDB" id="A0A2B7Z0Z7"/>
<keyword evidence="2" id="KW-1185">Reference proteome</keyword>
<dbReference type="Proteomes" id="UP000224634">
    <property type="component" value="Unassembled WGS sequence"/>
</dbReference>
<organism evidence="1 2">
    <name type="scientific">Polytolypa hystricis (strain UAMH7299)</name>
    <dbReference type="NCBI Taxonomy" id="1447883"/>
    <lineage>
        <taxon>Eukaryota</taxon>
        <taxon>Fungi</taxon>
        <taxon>Dikarya</taxon>
        <taxon>Ascomycota</taxon>
        <taxon>Pezizomycotina</taxon>
        <taxon>Eurotiomycetes</taxon>
        <taxon>Eurotiomycetidae</taxon>
        <taxon>Onygenales</taxon>
        <taxon>Onygenales incertae sedis</taxon>
        <taxon>Polytolypa</taxon>
    </lineage>
</organism>
<reference evidence="1 2" key="1">
    <citation type="submission" date="2017-10" db="EMBL/GenBank/DDBJ databases">
        <title>Comparative genomics in systemic dimorphic fungi from Ajellomycetaceae.</title>
        <authorList>
            <person name="Munoz J.F."/>
            <person name="Mcewen J.G."/>
            <person name="Clay O.K."/>
            <person name="Cuomo C.A."/>
        </authorList>
    </citation>
    <scope>NUCLEOTIDE SEQUENCE [LARGE SCALE GENOMIC DNA]</scope>
    <source>
        <strain evidence="1 2">UAMH7299</strain>
    </source>
</reference>
<dbReference type="InterPro" id="IPR029058">
    <property type="entry name" value="AB_hydrolase_fold"/>
</dbReference>
<dbReference type="STRING" id="1447883.A0A2B7Z0Z7"/>
<gene>
    <name evidence="1" type="ORF">AJ80_01492</name>
</gene>
<protein>
    <recommendedName>
        <fullName evidence="3">AB hydrolase-1 domain-containing protein</fullName>
    </recommendedName>
</protein>
<dbReference type="OrthoDB" id="294702at2759"/>
<evidence type="ECO:0000313" key="1">
    <source>
        <dbReference type="EMBL" id="PGH26909.1"/>
    </source>
</evidence>
<name>A0A2B7Z0Z7_POLH7</name>